<keyword evidence="1" id="KW-0472">Membrane</keyword>
<evidence type="ECO:0000256" key="1">
    <source>
        <dbReference type="SAM" id="Phobius"/>
    </source>
</evidence>
<feature type="transmembrane region" description="Helical" evidence="1">
    <location>
        <begin position="21"/>
        <end position="40"/>
    </location>
</feature>
<gene>
    <name evidence="2" type="ORF">HGQ17_05905</name>
</gene>
<organism evidence="2 3">
    <name type="scientific">Nesterenkonia sedimenti</name>
    <dbReference type="NCBI Taxonomy" id="1463632"/>
    <lineage>
        <taxon>Bacteria</taxon>
        <taxon>Bacillati</taxon>
        <taxon>Actinomycetota</taxon>
        <taxon>Actinomycetes</taxon>
        <taxon>Micrococcales</taxon>
        <taxon>Micrococcaceae</taxon>
        <taxon>Nesterenkonia</taxon>
    </lineage>
</organism>
<name>A0A7X8YDL4_9MICC</name>
<reference evidence="2 3" key="1">
    <citation type="submission" date="2020-04" db="EMBL/GenBank/DDBJ databases">
        <title>Nesterenkonia sp. nov., isolated from marine sediment.</title>
        <authorList>
            <person name="Zhang G."/>
        </authorList>
    </citation>
    <scope>NUCLEOTIDE SEQUENCE [LARGE SCALE GENOMIC DNA]</scope>
    <source>
        <strain evidence="2 3">MY13</strain>
    </source>
</reference>
<sequence>MSSTAEPAEHTARRRPIWTEPGIILLTVLLVMSAVIFTWWPKEPHPGGIALVGWLMFATMPVSIALTGIYVIWMERREKARA</sequence>
<proteinExistence type="predicted"/>
<protein>
    <recommendedName>
        <fullName evidence="4">DUF3311 domain-containing protein</fullName>
    </recommendedName>
</protein>
<dbReference type="Proteomes" id="UP000523139">
    <property type="component" value="Unassembled WGS sequence"/>
</dbReference>
<keyword evidence="3" id="KW-1185">Reference proteome</keyword>
<evidence type="ECO:0000313" key="2">
    <source>
        <dbReference type="EMBL" id="NLS09550.1"/>
    </source>
</evidence>
<evidence type="ECO:0000313" key="3">
    <source>
        <dbReference type="Proteomes" id="UP000523139"/>
    </source>
</evidence>
<dbReference type="EMBL" id="JABAHY010000004">
    <property type="protein sequence ID" value="NLS09550.1"/>
    <property type="molecule type" value="Genomic_DNA"/>
</dbReference>
<keyword evidence="1" id="KW-0812">Transmembrane</keyword>
<dbReference type="RefSeq" id="WP_168887051.1">
    <property type="nucleotide sequence ID" value="NZ_JABAHY010000004.1"/>
</dbReference>
<accession>A0A7X8YDL4</accession>
<feature type="transmembrane region" description="Helical" evidence="1">
    <location>
        <begin position="52"/>
        <end position="73"/>
    </location>
</feature>
<comment type="caution">
    <text evidence="2">The sequence shown here is derived from an EMBL/GenBank/DDBJ whole genome shotgun (WGS) entry which is preliminary data.</text>
</comment>
<dbReference type="AlphaFoldDB" id="A0A7X8YDL4"/>
<keyword evidence="1" id="KW-1133">Transmembrane helix</keyword>
<evidence type="ECO:0008006" key="4">
    <source>
        <dbReference type="Google" id="ProtNLM"/>
    </source>
</evidence>